<comment type="caution">
    <text evidence="2">The sequence shown here is derived from an EMBL/GenBank/DDBJ whole genome shotgun (WGS) entry which is preliminary data.</text>
</comment>
<sequence>MKFSSPDHVAEADLTQVLQGLGQDLDLDPDLDPHHHGDGGASGAAVTAEAHPLGHTALEMGEVETNLERTEEGDPRLQGDVAEVAKSLPKEKGISFHSQQEKRKTEEVDSFKSKATGIPEIKSKVGFWELQPDLQVNPTSK</sequence>
<name>A0AAV4A5J9_9GAST</name>
<feature type="region of interest" description="Disordered" evidence="1">
    <location>
        <begin position="88"/>
        <end position="116"/>
    </location>
</feature>
<dbReference type="Proteomes" id="UP000735302">
    <property type="component" value="Unassembled WGS sequence"/>
</dbReference>
<proteinExistence type="predicted"/>
<organism evidence="2 3">
    <name type="scientific">Plakobranchus ocellatus</name>
    <dbReference type="NCBI Taxonomy" id="259542"/>
    <lineage>
        <taxon>Eukaryota</taxon>
        <taxon>Metazoa</taxon>
        <taxon>Spiralia</taxon>
        <taxon>Lophotrochozoa</taxon>
        <taxon>Mollusca</taxon>
        <taxon>Gastropoda</taxon>
        <taxon>Heterobranchia</taxon>
        <taxon>Euthyneura</taxon>
        <taxon>Panpulmonata</taxon>
        <taxon>Sacoglossa</taxon>
        <taxon>Placobranchoidea</taxon>
        <taxon>Plakobranchidae</taxon>
        <taxon>Plakobranchus</taxon>
    </lineage>
</organism>
<dbReference type="EMBL" id="BLXT01003333">
    <property type="protein sequence ID" value="GFO01514.1"/>
    <property type="molecule type" value="Genomic_DNA"/>
</dbReference>
<dbReference type="AlphaFoldDB" id="A0AAV4A5J9"/>
<keyword evidence="3" id="KW-1185">Reference proteome</keyword>
<gene>
    <name evidence="2" type="ORF">PoB_002801900</name>
</gene>
<accession>A0AAV4A5J9</accession>
<evidence type="ECO:0000256" key="1">
    <source>
        <dbReference type="SAM" id="MobiDB-lite"/>
    </source>
</evidence>
<protein>
    <submittedName>
        <fullName evidence="2">Uncharacterized protein</fullName>
    </submittedName>
</protein>
<feature type="region of interest" description="Disordered" evidence="1">
    <location>
        <begin position="20"/>
        <end position="56"/>
    </location>
</feature>
<feature type="compositionally biased region" description="Basic and acidic residues" evidence="1">
    <location>
        <begin position="88"/>
        <end position="112"/>
    </location>
</feature>
<reference evidence="2 3" key="1">
    <citation type="journal article" date="2021" name="Elife">
        <title>Chloroplast acquisition without the gene transfer in kleptoplastic sea slugs, Plakobranchus ocellatus.</title>
        <authorList>
            <person name="Maeda T."/>
            <person name="Takahashi S."/>
            <person name="Yoshida T."/>
            <person name="Shimamura S."/>
            <person name="Takaki Y."/>
            <person name="Nagai Y."/>
            <person name="Toyoda A."/>
            <person name="Suzuki Y."/>
            <person name="Arimoto A."/>
            <person name="Ishii H."/>
            <person name="Satoh N."/>
            <person name="Nishiyama T."/>
            <person name="Hasebe M."/>
            <person name="Maruyama T."/>
            <person name="Minagawa J."/>
            <person name="Obokata J."/>
            <person name="Shigenobu S."/>
        </authorList>
    </citation>
    <scope>NUCLEOTIDE SEQUENCE [LARGE SCALE GENOMIC DNA]</scope>
</reference>
<evidence type="ECO:0000313" key="3">
    <source>
        <dbReference type="Proteomes" id="UP000735302"/>
    </source>
</evidence>
<evidence type="ECO:0000313" key="2">
    <source>
        <dbReference type="EMBL" id="GFO01514.1"/>
    </source>
</evidence>